<feature type="region of interest" description="Disordered" evidence="2">
    <location>
        <begin position="232"/>
        <end position="281"/>
    </location>
</feature>
<sequence length="1043" mass="118031">MISGTTVLGSGKEADIIVCGQGVEENHCTIENNCGILTLTANSPLTAIDGLPVTEPTRLVQGCIIGIGQSSYFRFNHPDQARLIKRSLPDNKSSPILPFSFYQGKDGNSPIHHQESRSRDAFSEVSQIYQDGFMNGDVRKNGDTAGSPKRQLPSPSYNRDPLPYISQKPPVYDSVHSPSFNKYNESPKIDGNNRINCVDADQLNLDEILALCSEYEKQVQLEKCTKPVQNRIKTNGSLPREKRLNSPSSPAVHHSFSFDSSEIHSLDREKSKDGKKSPAHAYENVVMTTGSPRPRIKTFLNKDNYVREHSQDSMTNRIPLVLDFESHSMNQNSEHYTQVRNNSPVYANSIHSSSRLLDHENCSINQNGTVERRKKDKDNSASEDKERRTSIADITASSKYAFLGFDPRDSQDGKDERDSKGSDITISSCSTRSATSSRPPPSWASPTLDLNGFQDYEILNGDSAYSRPQNVNINNKSANSVALVDQLRTERELLLRRISSLKSKVTELEQQEEEHVREAEIEDALVSGEIASQDEKLRQEEKKVALLKERAKECETEMEKCLSQQAESQEHFKIVCESHTAIIETLERKIELCTDDSIKAELEESLRDQHELFDVEKRGHELLEFQLMEVEAGWLSKREDLQKELNEATKRLEERRQKLQGLQRSPLKNNNTNSNNLELQRIVHLKAIEEGRNRLKSIDEELERLESSSPSKRDNINGDLSWRRVTTSQDDLDRISRITSGAPIDMGSTNSLGRRTIASLQEIERNRQIHLAKQGSLVIQEERQRVEDLKKRVQDEVRAQWHQQRNSNCHSLASGTSDESSLEPTRDSGVSSEEVEKGILSSEDGKNEECQTPIDQLTISGTPESRPLSDASGCSDDQLTIKLRSKSASNLQRPLTRYLPIKSESLDLRQHIESAGHQVDLCPHVILDSTSCRGFLNKMASRFHSHWNKRWFVFDRVERTLTYYSDKSEKKPKGGAYFQAIEEVYVDHLNTFKSPNPRVTFVVKTSARTYHLVAPSPEAMRIWVDVIFTGAEGHHQYSQLAYT</sequence>
<name>A0AAW1DQ87_9HEMI</name>
<feature type="compositionally biased region" description="Basic and acidic residues" evidence="2">
    <location>
        <begin position="370"/>
        <end position="390"/>
    </location>
</feature>
<feature type="region of interest" description="Disordered" evidence="2">
    <location>
        <begin position="800"/>
        <end position="851"/>
    </location>
</feature>
<evidence type="ECO:0000313" key="4">
    <source>
        <dbReference type="EMBL" id="KAK9510654.1"/>
    </source>
</evidence>
<dbReference type="SUPFAM" id="SSF50729">
    <property type="entry name" value="PH domain-like"/>
    <property type="match status" value="1"/>
</dbReference>
<dbReference type="AlphaFoldDB" id="A0AAW1DQ87"/>
<evidence type="ECO:0000256" key="2">
    <source>
        <dbReference type="SAM" id="MobiDB-lite"/>
    </source>
</evidence>
<feature type="domain" description="PH" evidence="3">
    <location>
        <begin position="929"/>
        <end position="1032"/>
    </location>
</feature>
<keyword evidence="1" id="KW-0175">Coiled coil</keyword>
<dbReference type="Gene3D" id="2.60.200.20">
    <property type="match status" value="1"/>
</dbReference>
<protein>
    <recommendedName>
        <fullName evidence="3">PH domain-containing protein</fullName>
    </recommendedName>
</protein>
<feature type="region of interest" description="Disordered" evidence="2">
    <location>
        <begin position="133"/>
        <end position="160"/>
    </location>
</feature>
<proteinExistence type="predicted"/>
<evidence type="ECO:0000313" key="5">
    <source>
        <dbReference type="Proteomes" id="UP001461498"/>
    </source>
</evidence>
<feature type="compositionally biased region" description="Basic and acidic residues" evidence="2">
    <location>
        <begin position="406"/>
        <end position="421"/>
    </location>
</feature>
<dbReference type="InterPro" id="IPR001849">
    <property type="entry name" value="PH_domain"/>
</dbReference>
<dbReference type="InterPro" id="IPR008984">
    <property type="entry name" value="SMAD_FHA_dom_sf"/>
</dbReference>
<dbReference type="Pfam" id="PF00169">
    <property type="entry name" value="PH"/>
    <property type="match status" value="1"/>
</dbReference>
<accession>A0AAW1DQ87</accession>
<feature type="region of interest" description="Disordered" evidence="2">
    <location>
        <begin position="403"/>
        <end position="448"/>
    </location>
</feature>
<organism evidence="4 5">
    <name type="scientific">Rhynocoris fuscipes</name>
    <dbReference type="NCBI Taxonomy" id="488301"/>
    <lineage>
        <taxon>Eukaryota</taxon>
        <taxon>Metazoa</taxon>
        <taxon>Ecdysozoa</taxon>
        <taxon>Arthropoda</taxon>
        <taxon>Hexapoda</taxon>
        <taxon>Insecta</taxon>
        <taxon>Pterygota</taxon>
        <taxon>Neoptera</taxon>
        <taxon>Paraneoptera</taxon>
        <taxon>Hemiptera</taxon>
        <taxon>Heteroptera</taxon>
        <taxon>Panheteroptera</taxon>
        <taxon>Cimicomorpha</taxon>
        <taxon>Reduviidae</taxon>
        <taxon>Harpactorinae</taxon>
        <taxon>Harpactorini</taxon>
        <taxon>Rhynocoris</taxon>
    </lineage>
</organism>
<dbReference type="Pfam" id="PF00498">
    <property type="entry name" value="FHA"/>
    <property type="match status" value="1"/>
</dbReference>
<feature type="coiled-coil region" evidence="1">
    <location>
        <begin position="484"/>
        <end position="603"/>
    </location>
</feature>
<reference evidence="4 5" key="1">
    <citation type="submission" date="2022-12" db="EMBL/GenBank/DDBJ databases">
        <title>Chromosome-level genome assembly of true bugs.</title>
        <authorList>
            <person name="Ma L."/>
            <person name="Li H."/>
        </authorList>
    </citation>
    <scope>NUCLEOTIDE SEQUENCE [LARGE SCALE GENOMIC DNA]</scope>
    <source>
        <strain evidence="4">Lab_2022b</strain>
    </source>
</reference>
<evidence type="ECO:0000259" key="3">
    <source>
        <dbReference type="PROSITE" id="PS50003"/>
    </source>
</evidence>
<feature type="compositionally biased region" description="Basic and acidic residues" evidence="2">
    <location>
        <begin position="261"/>
        <end position="276"/>
    </location>
</feature>
<comment type="caution">
    <text evidence="4">The sequence shown here is derived from an EMBL/GenBank/DDBJ whole genome shotgun (WGS) entry which is preliminary data.</text>
</comment>
<dbReference type="Gene3D" id="2.30.29.30">
    <property type="entry name" value="Pleckstrin-homology domain (PH domain)/Phosphotyrosine-binding domain (PTB)"/>
    <property type="match status" value="1"/>
</dbReference>
<feature type="coiled-coil region" evidence="1">
    <location>
        <begin position="631"/>
        <end position="708"/>
    </location>
</feature>
<keyword evidence="5" id="KW-1185">Reference proteome</keyword>
<feature type="compositionally biased region" description="Low complexity" evidence="2">
    <location>
        <begin position="424"/>
        <end position="437"/>
    </location>
</feature>
<dbReference type="PANTHER" id="PTHR12156:SF5">
    <property type="entry name" value="FI18040P1"/>
    <property type="match status" value="1"/>
</dbReference>
<feature type="region of interest" description="Disordered" evidence="2">
    <location>
        <begin position="358"/>
        <end position="391"/>
    </location>
</feature>
<dbReference type="InterPro" id="IPR052212">
    <property type="entry name" value="PH-like_domain"/>
</dbReference>
<dbReference type="InterPro" id="IPR011993">
    <property type="entry name" value="PH-like_dom_sf"/>
</dbReference>
<dbReference type="PROSITE" id="PS50003">
    <property type="entry name" value="PH_DOMAIN"/>
    <property type="match status" value="1"/>
</dbReference>
<dbReference type="SMART" id="SM00233">
    <property type="entry name" value="PH"/>
    <property type="match status" value="1"/>
</dbReference>
<evidence type="ECO:0000256" key="1">
    <source>
        <dbReference type="SAM" id="Coils"/>
    </source>
</evidence>
<dbReference type="Proteomes" id="UP001461498">
    <property type="component" value="Unassembled WGS sequence"/>
</dbReference>
<dbReference type="PANTHER" id="PTHR12156">
    <property type="entry name" value="PLECKSTRIN HOMOLOGY-LIKE DOMAIN, FAMILY B, MEMBER 3"/>
    <property type="match status" value="1"/>
</dbReference>
<dbReference type="EMBL" id="JAPXFL010000002">
    <property type="protein sequence ID" value="KAK9510654.1"/>
    <property type="molecule type" value="Genomic_DNA"/>
</dbReference>
<dbReference type="InterPro" id="IPR000253">
    <property type="entry name" value="FHA_dom"/>
</dbReference>
<gene>
    <name evidence="4" type="ORF">O3M35_005391</name>
</gene>
<feature type="compositionally biased region" description="Polar residues" evidence="2">
    <location>
        <begin position="801"/>
        <end position="831"/>
    </location>
</feature>
<dbReference type="SUPFAM" id="SSF49879">
    <property type="entry name" value="SMAD/FHA domain"/>
    <property type="match status" value="1"/>
</dbReference>